<sequence length="83" mass="9401">MAKLANKNDKVLIIRMLAAADVCAIGLPAIRFFMQQLPGADIHFLTFNDDIAKIISASEPNVHMHTLSAEQWPDDFFKPWSRF</sequence>
<feature type="transmembrane region" description="Helical" evidence="1">
    <location>
        <begin position="12"/>
        <end position="34"/>
    </location>
</feature>
<keyword evidence="1" id="KW-1133">Transmembrane helix</keyword>
<dbReference type="Proteomes" id="UP001247805">
    <property type="component" value="Unassembled WGS sequence"/>
</dbReference>
<comment type="caution">
    <text evidence="2">The sequence shown here is derived from an EMBL/GenBank/DDBJ whole genome shotgun (WGS) entry which is preliminary data.</text>
</comment>
<dbReference type="EMBL" id="JAWDIO010000002">
    <property type="protein sequence ID" value="MDU0355722.1"/>
    <property type="molecule type" value="Genomic_DNA"/>
</dbReference>
<evidence type="ECO:0000256" key="1">
    <source>
        <dbReference type="SAM" id="Phobius"/>
    </source>
</evidence>
<keyword evidence="3" id="KW-1185">Reference proteome</keyword>
<organism evidence="2 3">
    <name type="scientific">Paraglaciecola aquimarina</name>
    <dbReference type="NCBI Taxonomy" id="1235557"/>
    <lineage>
        <taxon>Bacteria</taxon>
        <taxon>Pseudomonadati</taxon>
        <taxon>Pseudomonadota</taxon>
        <taxon>Gammaproteobacteria</taxon>
        <taxon>Alteromonadales</taxon>
        <taxon>Alteromonadaceae</taxon>
        <taxon>Paraglaciecola</taxon>
    </lineage>
</organism>
<name>A0ABU3T0L3_9ALTE</name>
<evidence type="ECO:0000313" key="3">
    <source>
        <dbReference type="Proteomes" id="UP001247805"/>
    </source>
</evidence>
<gene>
    <name evidence="2" type="ORF">RS130_19185</name>
</gene>
<evidence type="ECO:0000313" key="2">
    <source>
        <dbReference type="EMBL" id="MDU0355722.1"/>
    </source>
</evidence>
<dbReference type="RefSeq" id="WP_316027248.1">
    <property type="nucleotide sequence ID" value="NZ_JAWDIO010000002.1"/>
</dbReference>
<accession>A0ABU3T0L3</accession>
<proteinExistence type="predicted"/>
<reference evidence="2 3" key="1">
    <citation type="submission" date="2023-10" db="EMBL/GenBank/DDBJ databases">
        <title>Glaciecola aquimarina strain GGW-M5 nov., isolated from a coastal seawater.</title>
        <authorList>
            <person name="Bayburt H."/>
            <person name="Kim J.M."/>
            <person name="Choi B.J."/>
            <person name="Jeon C.O."/>
        </authorList>
    </citation>
    <scope>NUCLEOTIDE SEQUENCE [LARGE SCALE GENOMIC DNA]</scope>
    <source>
        <strain evidence="2 3">KCTC 32108</strain>
    </source>
</reference>
<protein>
    <submittedName>
        <fullName evidence="2">Uncharacterized protein</fullName>
    </submittedName>
</protein>
<keyword evidence="1" id="KW-0812">Transmembrane</keyword>
<keyword evidence="1" id="KW-0472">Membrane</keyword>